<dbReference type="Proteomes" id="UP001590950">
    <property type="component" value="Unassembled WGS sequence"/>
</dbReference>
<gene>
    <name evidence="2" type="ORF">N7G274_007017</name>
</gene>
<name>A0ABR4A5S2_9LECA</name>
<keyword evidence="3" id="KW-1185">Reference proteome</keyword>
<accession>A0ABR4A5S2</accession>
<sequence length="354" mass="38275">MHIGYPQFFNADDDSIWCNDQTFGKVGISGLSPPKLTLELRRKLNQLSDDLNTRLYLTLISYSNNRLNYSDRYTVVKNGWLRQRAWFLNPDWHRLSFAGHRSCEIGNEDPQFGGATTWIFGVWGPQKDVGPDDGNTARSVDAEVGAEAFAHIDAASCGQDPNYAYDQAFAWGCDMAGYYADPSTKHSVTTVPGLDFTRSFHPKTRSFTAIKDFVHRSMRAVRQVPPVGICIANVNPDVGFYTDPNASDAHDASAGNNTGPNTSAIPTLPSGFPASLCATASGVNGFDTTLGQPTTTATAAAPDPTCPSTGDPLTGGCQCSDGTTPPRDENDRCCLYHQPGSNPSICWNQDGSVN</sequence>
<evidence type="ECO:0000313" key="3">
    <source>
        <dbReference type="Proteomes" id="UP001590950"/>
    </source>
</evidence>
<evidence type="ECO:0000313" key="2">
    <source>
        <dbReference type="EMBL" id="KAL2040114.1"/>
    </source>
</evidence>
<proteinExistence type="predicted"/>
<reference evidence="2 3" key="1">
    <citation type="submission" date="2024-09" db="EMBL/GenBank/DDBJ databases">
        <title>Rethinking Asexuality: The Enigmatic Case of Functional Sexual Genes in Lepraria (Stereocaulaceae).</title>
        <authorList>
            <person name="Doellman M."/>
            <person name="Sun Y."/>
            <person name="Barcenas-Pena A."/>
            <person name="Lumbsch H.T."/>
            <person name="Grewe F."/>
        </authorList>
    </citation>
    <scope>NUCLEOTIDE SEQUENCE [LARGE SCALE GENOMIC DNA]</scope>
    <source>
        <strain evidence="2 3">Mercado 3170</strain>
    </source>
</reference>
<feature type="compositionally biased region" description="Polar residues" evidence="1">
    <location>
        <begin position="254"/>
        <end position="265"/>
    </location>
</feature>
<protein>
    <submittedName>
        <fullName evidence="2">Uncharacterized protein</fullName>
    </submittedName>
</protein>
<organism evidence="2 3">
    <name type="scientific">Stereocaulon virgatum</name>
    <dbReference type="NCBI Taxonomy" id="373712"/>
    <lineage>
        <taxon>Eukaryota</taxon>
        <taxon>Fungi</taxon>
        <taxon>Dikarya</taxon>
        <taxon>Ascomycota</taxon>
        <taxon>Pezizomycotina</taxon>
        <taxon>Lecanoromycetes</taxon>
        <taxon>OSLEUM clade</taxon>
        <taxon>Lecanoromycetidae</taxon>
        <taxon>Lecanorales</taxon>
        <taxon>Lecanorineae</taxon>
        <taxon>Stereocaulaceae</taxon>
        <taxon>Stereocaulon</taxon>
    </lineage>
</organism>
<comment type="caution">
    <text evidence="2">The sequence shown here is derived from an EMBL/GenBank/DDBJ whole genome shotgun (WGS) entry which is preliminary data.</text>
</comment>
<feature type="region of interest" description="Disordered" evidence="1">
    <location>
        <begin position="245"/>
        <end position="265"/>
    </location>
</feature>
<dbReference type="EMBL" id="JBEFKJ010000022">
    <property type="protein sequence ID" value="KAL2040114.1"/>
    <property type="molecule type" value="Genomic_DNA"/>
</dbReference>
<evidence type="ECO:0000256" key="1">
    <source>
        <dbReference type="SAM" id="MobiDB-lite"/>
    </source>
</evidence>